<dbReference type="AlphaFoldDB" id="A0A1I8EY74"/>
<accession>A0A1I8EY74</accession>
<organism evidence="1">
    <name type="scientific">Wuchereria bancrofti</name>
    <dbReference type="NCBI Taxonomy" id="6293"/>
    <lineage>
        <taxon>Eukaryota</taxon>
        <taxon>Metazoa</taxon>
        <taxon>Ecdysozoa</taxon>
        <taxon>Nematoda</taxon>
        <taxon>Chromadorea</taxon>
        <taxon>Rhabditida</taxon>
        <taxon>Spirurina</taxon>
        <taxon>Spiruromorpha</taxon>
        <taxon>Filarioidea</taxon>
        <taxon>Onchocercidae</taxon>
        <taxon>Wuchereria</taxon>
    </lineage>
</organism>
<dbReference type="STRING" id="6293.A0A1I8EY74"/>
<dbReference type="Gene3D" id="1.10.510.10">
    <property type="entry name" value="Transferase(Phosphotransferase) domain 1"/>
    <property type="match status" value="1"/>
</dbReference>
<sequence length="102" mass="12274">MGFVNIANELICNQTLRYLQCKNGRYVSLLNFKKNLHMHELWSNFFYKCLNMKLCNWDELINMFAQTIDTSIRENGDQWIRLSAEYNILLLELIKKNSKFYP</sequence>
<dbReference type="WBParaSite" id="maker-PairedContig_668-snap-gene-0.14-mRNA-1">
    <property type="protein sequence ID" value="maker-PairedContig_668-snap-gene-0.14-mRNA-1"/>
    <property type="gene ID" value="maker-PairedContig_668-snap-gene-0.14"/>
</dbReference>
<reference evidence="1" key="1">
    <citation type="submission" date="2016-11" db="UniProtKB">
        <authorList>
            <consortium name="WormBaseParasite"/>
        </authorList>
    </citation>
    <scope>IDENTIFICATION</scope>
    <source>
        <strain evidence="1">pt0022</strain>
    </source>
</reference>
<name>A0A1I8EY74_WUCBA</name>
<proteinExistence type="predicted"/>
<protein>
    <submittedName>
        <fullName evidence="1">Uncharacterized protein</fullName>
    </submittedName>
</protein>
<evidence type="ECO:0000313" key="1">
    <source>
        <dbReference type="WBParaSite" id="maker-PairedContig_668-snap-gene-0.14-mRNA-1"/>
    </source>
</evidence>